<dbReference type="InterPro" id="IPR000594">
    <property type="entry name" value="ThiF_NAD_FAD-bd"/>
</dbReference>
<protein>
    <submittedName>
        <fullName evidence="3">Molybdopterin biosynthesis protein MoeB</fullName>
    </submittedName>
</protein>
<comment type="similarity">
    <text evidence="1">Belongs to the HesA/MoeB/ThiF family.</text>
</comment>
<dbReference type="AlphaFoldDB" id="J9H2M8"/>
<dbReference type="GO" id="GO:0008641">
    <property type="term" value="F:ubiquitin-like modifier activating enzyme activity"/>
    <property type="evidence" value="ECO:0007669"/>
    <property type="project" value="InterPro"/>
</dbReference>
<accession>J9H2M8</accession>
<organism evidence="3">
    <name type="scientific">gut metagenome</name>
    <dbReference type="NCBI Taxonomy" id="749906"/>
    <lineage>
        <taxon>unclassified sequences</taxon>
        <taxon>metagenomes</taxon>
        <taxon>organismal metagenomes</taxon>
    </lineage>
</organism>
<dbReference type="GO" id="GO:0005829">
    <property type="term" value="C:cytosol"/>
    <property type="evidence" value="ECO:0007669"/>
    <property type="project" value="TreeGrafter"/>
</dbReference>
<dbReference type="GO" id="GO:0004792">
    <property type="term" value="F:thiosulfate-cyanide sulfurtransferase activity"/>
    <property type="evidence" value="ECO:0007669"/>
    <property type="project" value="TreeGrafter"/>
</dbReference>
<sequence>MSMSRYHRQMLLPEMGEARQEKFRRARVLLIGAGGLGTPVALALTGAGIGTLGIVDDDAVGLTNLHRQLLYDETVIGQPKAEMARERLHRLNSEVNLHAYPLRITQANAETLLEGYDIVVDTCDNFQTRYLLDDLCQARKTPYIYGAVGGWEGQVSVFHYGDLPRRYRDLFPDEAMLQTLPAPGKEIMASTTGVVGNVMAQQVFEIVGGFGEPLAGKLWTINLLTLQSMILEF</sequence>
<evidence type="ECO:0000313" key="3">
    <source>
        <dbReference type="EMBL" id="EJX10123.1"/>
    </source>
</evidence>
<gene>
    <name evidence="3" type="ORF">EVA_01766</name>
</gene>
<dbReference type="FunFam" id="3.40.50.720:FF:000080">
    <property type="entry name" value="Thiazole biosynthesis adenylyltransferase ThiF"/>
    <property type="match status" value="1"/>
</dbReference>
<dbReference type="PANTHER" id="PTHR10953">
    <property type="entry name" value="UBIQUITIN-ACTIVATING ENZYME E1"/>
    <property type="match status" value="1"/>
</dbReference>
<dbReference type="GO" id="GO:0008146">
    <property type="term" value="F:sulfotransferase activity"/>
    <property type="evidence" value="ECO:0007669"/>
    <property type="project" value="TreeGrafter"/>
</dbReference>
<name>J9H2M8_9ZZZZ</name>
<reference evidence="3" key="1">
    <citation type="journal article" date="2012" name="PLoS ONE">
        <title>Gene sets for utilization of primary and secondary nutrition supplies in the distal gut of endangered iberian lynx.</title>
        <authorList>
            <person name="Alcaide M."/>
            <person name="Messina E."/>
            <person name="Richter M."/>
            <person name="Bargiela R."/>
            <person name="Peplies J."/>
            <person name="Huws S.A."/>
            <person name="Newbold C.J."/>
            <person name="Golyshin P.N."/>
            <person name="Simon M.A."/>
            <person name="Lopez G."/>
            <person name="Yakimov M.M."/>
            <person name="Ferrer M."/>
        </authorList>
    </citation>
    <scope>NUCLEOTIDE SEQUENCE</scope>
</reference>
<evidence type="ECO:0000259" key="2">
    <source>
        <dbReference type="Pfam" id="PF00899"/>
    </source>
</evidence>
<dbReference type="CDD" id="cd00757">
    <property type="entry name" value="ThiF_MoeB_HesA_family"/>
    <property type="match status" value="1"/>
</dbReference>
<dbReference type="SUPFAM" id="SSF69572">
    <property type="entry name" value="Activating enzymes of the ubiquitin-like proteins"/>
    <property type="match status" value="1"/>
</dbReference>
<proteinExistence type="inferred from homology"/>
<dbReference type="GO" id="GO:0016779">
    <property type="term" value="F:nucleotidyltransferase activity"/>
    <property type="evidence" value="ECO:0007669"/>
    <property type="project" value="TreeGrafter"/>
</dbReference>
<dbReference type="Gene3D" id="3.40.50.720">
    <property type="entry name" value="NAD(P)-binding Rossmann-like Domain"/>
    <property type="match status" value="1"/>
</dbReference>
<dbReference type="EMBL" id="AMCI01000248">
    <property type="protein sequence ID" value="EJX10123.1"/>
    <property type="molecule type" value="Genomic_DNA"/>
</dbReference>
<evidence type="ECO:0000256" key="1">
    <source>
        <dbReference type="ARBA" id="ARBA00009919"/>
    </source>
</evidence>
<comment type="caution">
    <text evidence="3">The sequence shown here is derived from an EMBL/GenBank/DDBJ whole genome shotgun (WGS) entry which is preliminary data.</text>
</comment>
<dbReference type="InterPro" id="IPR035985">
    <property type="entry name" value="Ubiquitin-activating_enz"/>
</dbReference>
<dbReference type="Pfam" id="PF00899">
    <property type="entry name" value="ThiF"/>
    <property type="match status" value="1"/>
</dbReference>
<dbReference type="InterPro" id="IPR045886">
    <property type="entry name" value="ThiF/MoeB/HesA"/>
</dbReference>
<feature type="domain" description="THIF-type NAD/FAD binding fold" evidence="2">
    <location>
        <begin position="6"/>
        <end position="227"/>
    </location>
</feature>
<dbReference type="PANTHER" id="PTHR10953:SF102">
    <property type="entry name" value="ADENYLYLTRANSFERASE AND SULFURTRANSFERASE MOCS3"/>
    <property type="match status" value="1"/>
</dbReference>